<organism evidence="2 3">
    <name type="scientific">Cedecea davisae</name>
    <dbReference type="NCBI Taxonomy" id="158484"/>
    <lineage>
        <taxon>Bacteria</taxon>
        <taxon>Pseudomonadati</taxon>
        <taxon>Pseudomonadota</taxon>
        <taxon>Gammaproteobacteria</taxon>
        <taxon>Enterobacterales</taxon>
        <taxon>Enterobacteriaceae</taxon>
        <taxon>Cedecea</taxon>
    </lineage>
</organism>
<feature type="signal peptide" evidence="1">
    <location>
        <begin position="1"/>
        <end position="22"/>
    </location>
</feature>
<evidence type="ECO:0000313" key="3">
    <source>
        <dbReference type="Proteomes" id="UP000686327"/>
    </source>
</evidence>
<name>A0ABS6DCZ1_9ENTR</name>
<accession>A0ABS6DCZ1</accession>
<dbReference type="PIRSF" id="PIRSF020555">
    <property type="entry name" value="UCP020555"/>
    <property type="match status" value="1"/>
</dbReference>
<proteinExistence type="predicted"/>
<sequence length="119" mass="13260">MTGLYKVTFVTIALLLAGCAAKAPTQIYKWDNYQDTVYKYYSQDTNPQEQIAALQQLIEKAKASSKPVPPGVHAHLGMLYSNTGKMDLAMTEFNSEKRAFPESATYIDFLTSKNKSALK</sequence>
<dbReference type="Proteomes" id="UP000686327">
    <property type="component" value="Unassembled WGS sequence"/>
</dbReference>
<dbReference type="Pfam" id="PF16068">
    <property type="entry name" value="DUF4810"/>
    <property type="match status" value="1"/>
</dbReference>
<dbReference type="EMBL" id="JAGRYU010000005">
    <property type="protein sequence ID" value="MBU4681068.1"/>
    <property type="molecule type" value="Genomic_DNA"/>
</dbReference>
<evidence type="ECO:0000256" key="1">
    <source>
        <dbReference type="SAM" id="SignalP"/>
    </source>
</evidence>
<gene>
    <name evidence="2" type="ORF">KC222_03460</name>
</gene>
<dbReference type="InterPro" id="IPR014508">
    <property type="entry name" value="UCP020555_TPR-like"/>
</dbReference>
<feature type="chain" id="PRO_5046858774" evidence="1">
    <location>
        <begin position="23"/>
        <end position="119"/>
    </location>
</feature>
<dbReference type="PROSITE" id="PS51257">
    <property type="entry name" value="PROKAR_LIPOPROTEIN"/>
    <property type="match status" value="1"/>
</dbReference>
<protein>
    <submittedName>
        <fullName evidence="2">DUF4810 domain-containing protein</fullName>
    </submittedName>
</protein>
<comment type="caution">
    <text evidence="2">The sequence shown here is derived from an EMBL/GenBank/DDBJ whole genome shotgun (WGS) entry which is preliminary data.</text>
</comment>
<reference evidence="3" key="1">
    <citation type="submission" date="2023-07" db="EMBL/GenBank/DDBJ databases">
        <title>Cedecea davisae an AmpC producer and its therapeutic implications.</title>
        <authorList>
            <person name="Notter J."/>
        </authorList>
    </citation>
    <scope>NUCLEOTIDE SEQUENCE [LARGE SCALE GENOMIC DNA]</scope>
    <source>
        <strain evidence="3">1</strain>
    </source>
</reference>
<dbReference type="RefSeq" id="WP_216374641.1">
    <property type="nucleotide sequence ID" value="NZ_JAGRYT010000007.1"/>
</dbReference>
<keyword evidence="3" id="KW-1185">Reference proteome</keyword>
<keyword evidence="1" id="KW-0732">Signal</keyword>
<evidence type="ECO:0000313" key="2">
    <source>
        <dbReference type="EMBL" id="MBU4681068.1"/>
    </source>
</evidence>